<dbReference type="PANTHER" id="PTHR10226">
    <property type="entry name" value="A KINASE ANCHOR PROTEIN"/>
    <property type="match status" value="1"/>
</dbReference>
<protein>
    <submittedName>
        <fullName evidence="1">A-kinase anchor protein 11</fullName>
    </submittedName>
</protein>
<dbReference type="Proteomes" id="UP000830375">
    <property type="component" value="Unassembled WGS sequence"/>
</dbReference>
<proteinExistence type="predicted"/>
<keyword evidence="2" id="KW-1185">Reference proteome</keyword>
<evidence type="ECO:0000313" key="1">
    <source>
        <dbReference type="EMBL" id="KAI2662811.1"/>
    </source>
</evidence>
<dbReference type="PANTHER" id="PTHR10226:SF3">
    <property type="entry name" value="A-KINASE ANCHOR PROTEIN 11"/>
    <property type="match status" value="1"/>
</dbReference>
<sequence>MLLKIYLQKETAFNFTWQMCQKRMINEDWLCSSFKLCDLVTASESAHFDDPVQVVINNDSYPEPAYNPSSIQHTLETYSHLLDVTLEQNLEPIQHYAQMTAKTIIDSAIRDPKESIKVRRDDVEMLAEELTLQVCCKALEEMERHHYSDDPSSKGTDDKVVMEGTYGNASVLCSSGYNCDKNASEMEPDNKMEVYDDTYATVYATSLKSMASLGSIEYPDAPPSTPLLPEMIRSRASFTRKLKGGLAKEFLPSPPPPTPKDHMQTLMENQMTDTSSDFMVKLMRSLSRECCRNEGLEEDEGGEVDEGRLQNDIPRLNDYAAQISADILQFITTNEIKVKDEGCVQSMWVVADELASEILTASLAEVMARGERNVLEEETTYKVDTAPDTRSMISAMDGVKVLASELIINALVHAFAKLGQGVFKHGTQPHLSGQVVEPQPWEEGRYSSTLCNDSINSHKAKTFRCCSDKSELIPITDDGIKVKSSVHAYASNFAEDILQNSVCNASSLLFNYKQSQGAEVGPEKDIKTWVIKMRAGESPVQELQCTLLWAAASQKGTKALQFDLPDKSLQQKLCRLSRSARLNGWTVGALMASLEDFCDVQQETSRGNYKSSDSLLEHLQHLIDNALKPQPLLGKRKSDYKSVLEVTTT</sequence>
<dbReference type="InterPro" id="IPR008382">
    <property type="entry name" value="SPHK1-interactor_AKAP_110"/>
</dbReference>
<gene>
    <name evidence="1" type="ORF">H4Q32_001762</name>
</gene>
<comment type="caution">
    <text evidence="1">The sequence shown here is derived from an EMBL/GenBank/DDBJ whole genome shotgun (WGS) entry which is preliminary data.</text>
</comment>
<evidence type="ECO:0000313" key="2">
    <source>
        <dbReference type="Proteomes" id="UP000830375"/>
    </source>
</evidence>
<dbReference type="EMBL" id="JACTAM010000007">
    <property type="protein sequence ID" value="KAI2662811.1"/>
    <property type="molecule type" value="Genomic_DNA"/>
</dbReference>
<accession>A0ABQ8MIW6</accession>
<name>A0ABQ8MIW6_LABRO</name>
<organism evidence="1 2">
    <name type="scientific">Labeo rohita</name>
    <name type="common">Indian major carp</name>
    <name type="synonym">Cyprinus rohita</name>
    <dbReference type="NCBI Taxonomy" id="84645"/>
    <lineage>
        <taxon>Eukaryota</taxon>
        <taxon>Metazoa</taxon>
        <taxon>Chordata</taxon>
        <taxon>Craniata</taxon>
        <taxon>Vertebrata</taxon>
        <taxon>Euteleostomi</taxon>
        <taxon>Actinopterygii</taxon>
        <taxon>Neopterygii</taxon>
        <taxon>Teleostei</taxon>
        <taxon>Ostariophysi</taxon>
        <taxon>Cypriniformes</taxon>
        <taxon>Cyprinidae</taxon>
        <taxon>Labeoninae</taxon>
        <taxon>Labeonini</taxon>
        <taxon>Labeo</taxon>
    </lineage>
</organism>
<reference evidence="1 2" key="1">
    <citation type="submission" date="2022-01" db="EMBL/GenBank/DDBJ databases">
        <title>A high-quality chromosome-level genome assembly of rohu carp, Labeo rohita.</title>
        <authorList>
            <person name="Arick M.A. II"/>
            <person name="Hsu C.-Y."/>
            <person name="Magbanua Z."/>
            <person name="Pechanova O."/>
            <person name="Grover C."/>
            <person name="Miller E."/>
            <person name="Thrash A."/>
            <person name="Ezzel L."/>
            <person name="Alam S."/>
            <person name="Benzie J."/>
            <person name="Hamilton M."/>
            <person name="Karsi A."/>
            <person name="Lawrence M.L."/>
            <person name="Peterson D.G."/>
        </authorList>
    </citation>
    <scope>NUCLEOTIDE SEQUENCE [LARGE SCALE GENOMIC DNA]</scope>
    <source>
        <strain evidence="2">BAU-BD-2019</strain>
        <tissue evidence="1">Blood</tissue>
    </source>
</reference>